<evidence type="ECO:0000313" key="9">
    <source>
        <dbReference type="EMBL" id="KAF6201221.1"/>
    </source>
</evidence>
<feature type="domain" description="C2" evidence="8">
    <location>
        <begin position="1287"/>
        <end position="1434"/>
    </location>
</feature>
<dbReference type="SUPFAM" id="SSF56672">
    <property type="entry name" value="DNA/RNA polymerases"/>
    <property type="match status" value="1"/>
</dbReference>
<dbReference type="SMART" id="SM00239">
    <property type="entry name" value="C2"/>
    <property type="match status" value="2"/>
</dbReference>
<dbReference type="Proteomes" id="UP000466442">
    <property type="component" value="Unassembled WGS sequence"/>
</dbReference>
<evidence type="ECO:0000256" key="1">
    <source>
        <dbReference type="ARBA" id="ARBA00004167"/>
    </source>
</evidence>
<dbReference type="InterPro" id="IPR037724">
    <property type="entry name" value="C2E_Ferlin"/>
</dbReference>
<reference evidence="9" key="1">
    <citation type="journal article" date="2021" name="Mol. Ecol. Resour.">
        <title>Apolygus lucorum genome provides insights into omnivorousness and mesophyll feeding.</title>
        <authorList>
            <person name="Liu Y."/>
            <person name="Liu H."/>
            <person name="Wang H."/>
            <person name="Huang T."/>
            <person name="Liu B."/>
            <person name="Yang B."/>
            <person name="Yin L."/>
            <person name="Li B."/>
            <person name="Zhang Y."/>
            <person name="Zhang S."/>
            <person name="Jiang F."/>
            <person name="Zhang X."/>
            <person name="Ren Y."/>
            <person name="Wang B."/>
            <person name="Wang S."/>
            <person name="Lu Y."/>
            <person name="Wu K."/>
            <person name="Fan W."/>
            <person name="Wang G."/>
        </authorList>
    </citation>
    <scope>NUCLEOTIDE SEQUENCE</scope>
    <source>
        <strain evidence="9">12Hb</strain>
    </source>
</reference>
<keyword evidence="2 7" id="KW-0812">Transmembrane</keyword>
<name>A0A8S9WYP6_APOLU</name>
<dbReference type="InterPro" id="IPR035892">
    <property type="entry name" value="C2_domain_sf"/>
</dbReference>
<evidence type="ECO:0000313" key="10">
    <source>
        <dbReference type="Proteomes" id="UP000466442"/>
    </source>
</evidence>
<keyword evidence="4 7" id="KW-1133">Transmembrane helix</keyword>
<dbReference type="Pfam" id="PF00078">
    <property type="entry name" value="RVT_1"/>
    <property type="match status" value="1"/>
</dbReference>
<organism evidence="9 10">
    <name type="scientific">Apolygus lucorum</name>
    <name type="common">Small green plant bug</name>
    <name type="synonym">Lygocoris lucorum</name>
    <dbReference type="NCBI Taxonomy" id="248454"/>
    <lineage>
        <taxon>Eukaryota</taxon>
        <taxon>Metazoa</taxon>
        <taxon>Ecdysozoa</taxon>
        <taxon>Arthropoda</taxon>
        <taxon>Hexapoda</taxon>
        <taxon>Insecta</taxon>
        <taxon>Pterygota</taxon>
        <taxon>Neoptera</taxon>
        <taxon>Paraneoptera</taxon>
        <taxon>Hemiptera</taxon>
        <taxon>Heteroptera</taxon>
        <taxon>Panheteroptera</taxon>
        <taxon>Cimicomorpha</taxon>
        <taxon>Miridae</taxon>
        <taxon>Mirini</taxon>
        <taxon>Apolygus</taxon>
    </lineage>
</organism>
<dbReference type="GO" id="GO:0007009">
    <property type="term" value="P:plasma membrane organization"/>
    <property type="evidence" value="ECO:0007669"/>
    <property type="project" value="TreeGrafter"/>
</dbReference>
<dbReference type="CDD" id="cd04037">
    <property type="entry name" value="C2E_Ferlin"/>
    <property type="match status" value="1"/>
</dbReference>
<dbReference type="EMBL" id="WIXP02000013">
    <property type="protein sequence ID" value="KAF6201221.1"/>
    <property type="molecule type" value="Genomic_DNA"/>
</dbReference>
<dbReference type="Pfam" id="PF22901">
    <property type="entry name" value="dsrm_Ferlin"/>
    <property type="match status" value="1"/>
</dbReference>
<dbReference type="InterPro" id="IPR000477">
    <property type="entry name" value="RT_dom"/>
</dbReference>
<evidence type="ECO:0000256" key="4">
    <source>
        <dbReference type="ARBA" id="ARBA00022989"/>
    </source>
</evidence>
<dbReference type="PANTHER" id="PTHR12546:SF60">
    <property type="entry name" value="MISFIRE, ISOFORM F"/>
    <property type="match status" value="1"/>
</dbReference>
<dbReference type="InterPro" id="IPR055072">
    <property type="entry name" value="Ferlin_DSRM"/>
</dbReference>
<comment type="subcellular location">
    <subcellularLocation>
        <location evidence="1">Membrane</location>
        <topology evidence="1">Single-pass membrane protein</topology>
    </subcellularLocation>
</comment>
<dbReference type="OrthoDB" id="10059618at2759"/>
<evidence type="ECO:0000256" key="5">
    <source>
        <dbReference type="ARBA" id="ARBA00023136"/>
    </source>
</evidence>
<dbReference type="InterPro" id="IPR032362">
    <property type="entry name" value="Ferlin_C"/>
</dbReference>
<keyword evidence="10" id="KW-1185">Reference proteome</keyword>
<evidence type="ECO:0000256" key="2">
    <source>
        <dbReference type="ARBA" id="ARBA00022692"/>
    </source>
</evidence>
<dbReference type="Pfam" id="PF16165">
    <property type="entry name" value="Ferlin_C"/>
    <property type="match status" value="1"/>
</dbReference>
<feature type="domain" description="C2" evidence="8">
    <location>
        <begin position="1063"/>
        <end position="1175"/>
    </location>
</feature>
<feature type="compositionally biased region" description="Basic and acidic residues" evidence="6">
    <location>
        <begin position="814"/>
        <end position="830"/>
    </location>
</feature>
<dbReference type="Gene3D" id="2.60.40.150">
    <property type="entry name" value="C2 domain"/>
    <property type="match status" value="2"/>
</dbReference>
<evidence type="ECO:0000256" key="7">
    <source>
        <dbReference type="SAM" id="Phobius"/>
    </source>
</evidence>
<dbReference type="PANTHER" id="PTHR12546">
    <property type="entry name" value="FER-1-LIKE"/>
    <property type="match status" value="1"/>
</dbReference>
<dbReference type="InterPro" id="IPR000008">
    <property type="entry name" value="C2_dom"/>
</dbReference>
<evidence type="ECO:0000256" key="3">
    <source>
        <dbReference type="ARBA" id="ARBA00022737"/>
    </source>
</evidence>
<sequence length="1582" mass="180618">MEVYLWFGLYRSVGYALQNLPPGFEDISDVLDLPRTITYKVHNIFTCRAHIHQGFFQPCDDSLDGLCSSSVKIFVGTQVGSTQAVSQAPTRLTRKWNVKKADWPAYAALIHNSIENSDRNIFVSNPQDMYDHLERNILEAANIAIPENKYSEFSKCNRYWNEDCDRAVENRKTAIHNYRQHKSLGNLRILKEKTKEGKIIRLKRKRESWEELCAEADTTPHSCPSAWKLLSIFTGKTSGTSLVVPQGHSEACKEVLEKITRNKEPSTTILLSNHESPTPFTLQELEAAINRKRKDTAPGPDSITYSMINNMPMNAKKWLLDVYNSCLNRNVICTQWKEVHIIYLKKPGAKEVTAKTIRPLALIPVMVKIMNSMIKTRLEVFVEPNNIISNKQYGFRKRMSTCNSLTSLQLQVVNAKASGHTSLVTFLDISGAYNSVIINTLWIPAHVDVPKNVVCDKLARFCAERGTRTILPSASAEEAGSIINETTETIHIQEHHTRLKTVGGWTEEILGLTELKEPWYKGVKGMKTLPETTSPQWKSTVVIENVKLYGELGFQKENVSPIAVEIHNRSGHSDVLVGRFLATPHIFTSEEEISQNYPPPLTWYKVSNKWGNVGELLAMFELIHRGSVVDCINQPNLMSIPELRDHVHPKTVKLRMEIIFWGIRDVSERGIVNPHVKVDFGSASFTSQVLQNLFEFPNFKENSQFAEVEIPENILFLPPLIIRLYDGRSYGTSQYVGNCVIKNVGNLRLELVKKKDWEGVFPPKHTRSQSIVNVFHLLPEEQESIMAWPNVVITGHKRVEEEEEDVRVPLIKQLSKDGPKKPPSNEDATARHPWLARLKAVFKRKKVILQTTFDDEGNLITTAHLSDKVLKNDPDTNVKLFDWWTKYLEVMDKKHAKQQHMKLQASLAIEEEEVSVLKTAKELLKAFGKKGKKKELVSTSWKEFVSALSMKCRVPFFSKSKSTTVGGKLELDAEALLKSIDADNWKTSKLAIYETELEKVNSFEGFEDVVIKFPIRKQGSFKHKASAFSQPLAQVKAGISFYKIDEEEYVTHFGGDASKGIYSPFTPLLSQEIHLVVRIYLIRAHKLNAKDESNLNPYVQVLTASLTISDRGHIFISEKNPLFALKFEIRVKLPFDSSITVRVMDWDKYSDDDLIGDTVIDIENRFFSRHRGSCGLAEYYNSEGYNQWRDVYKPSEILESLCESNNLLPPKYSGLKVVVAGKTFKGIFTDEDVKECAALAALRNWDQVPVVGCHLVPEHVETRSLYRPEAPGVEQGKIEMWVDILPELEEYPMPHAVDIKLRTPEEFELRLIAWQTKKIIKKDPSLFVMARHVDIFLVAWMEGKRDRQKTDVHHASTSGHGVFNWRFIFNFSYYRAEKLVLMKTRLDEKPGKKRLPIVYLQVYDKERFRPDDPLGELEIDLRRIPRPEFHLLGTQFSVLNKVISPTIDIFTDRSLRGWFPFTQYTKKGKGPLKTVGYVELEFNLMYKEEAVANPAGHGRNDPNPMPMPVRPKLKLTLVKILLAPFRKACFVMCKYHKGKMIKCLLLVLGTLFIVLFLINIPRNLANRIFGPSMGGGNHRKPH</sequence>
<proteinExistence type="predicted"/>
<evidence type="ECO:0000256" key="6">
    <source>
        <dbReference type="SAM" id="MobiDB-lite"/>
    </source>
</evidence>
<feature type="region of interest" description="Disordered" evidence="6">
    <location>
        <begin position="810"/>
        <end position="830"/>
    </location>
</feature>
<evidence type="ECO:0000259" key="8">
    <source>
        <dbReference type="PROSITE" id="PS50004"/>
    </source>
</evidence>
<keyword evidence="3" id="KW-0677">Repeat</keyword>
<dbReference type="InterPro" id="IPR037721">
    <property type="entry name" value="Ferlin"/>
</dbReference>
<dbReference type="InterPro" id="IPR043502">
    <property type="entry name" value="DNA/RNA_pol_sf"/>
</dbReference>
<keyword evidence="5 7" id="KW-0472">Membrane</keyword>
<gene>
    <name evidence="9" type="ORF">GE061_005668</name>
</gene>
<dbReference type="PROSITE" id="PS50004">
    <property type="entry name" value="C2"/>
    <property type="match status" value="3"/>
</dbReference>
<comment type="caution">
    <text evidence="9">The sequence shown here is derived from an EMBL/GenBank/DDBJ whole genome shotgun (WGS) entry which is preliminary data.</text>
</comment>
<accession>A0A8S9WYP6</accession>
<feature type="domain" description="C2" evidence="8">
    <location>
        <begin position="634"/>
        <end position="758"/>
    </location>
</feature>
<dbReference type="SUPFAM" id="SSF49562">
    <property type="entry name" value="C2 domain (Calcium/lipid-binding domain, CaLB)"/>
    <property type="match status" value="3"/>
</dbReference>
<dbReference type="GO" id="GO:0016020">
    <property type="term" value="C:membrane"/>
    <property type="evidence" value="ECO:0007669"/>
    <property type="project" value="UniProtKB-SubCell"/>
</dbReference>
<dbReference type="Pfam" id="PF00168">
    <property type="entry name" value="C2"/>
    <property type="match status" value="3"/>
</dbReference>
<protein>
    <recommendedName>
        <fullName evidence="8">C2 domain-containing protein</fullName>
    </recommendedName>
</protein>
<dbReference type="GO" id="GO:0071897">
    <property type="term" value="P:DNA biosynthetic process"/>
    <property type="evidence" value="ECO:0007669"/>
    <property type="project" value="UniProtKB-ARBA"/>
</dbReference>
<feature type="transmembrane region" description="Helical" evidence="7">
    <location>
        <begin position="1539"/>
        <end position="1558"/>
    </location>
</feature>